<dbReference type="GO" id="GO:0071513">
    <property type="term" value="C:phosphopantothenoylcysteine decarboxylase complex"/>
    <property type="evidence" value="ECO:0007669"/>
    <property type="project" value="TreeGrafter"/>
</dbReference>
<proteinExistence type="predicted"/>
<dbReference type="EC" id="4.1.1.36" evidence="1"/>
<organism evidence="3 4">
    <name type="scientific">Streptococcus danieliae</name>
    <dbReference type="NCBI Taxonomy" id="747656"/>
    <lineage>
        <taxon>Bacteria</taxon>
        <taxon>Bacillati</taxon>
        <taxon>Bacillota</taxon>
        <taxon>Bacilli</taxon>
        <taxon>Lactobacillales</taxon>
        <taxon>Streptococcaceae</taxon>
        <taxon>Streptococcus</taxon>
    </lineage>
</organism>
<gene>
    <name evidence="3" type="primary">coaC</name>
    <name evidence="3" type="ORF">HZY93_05305</name>
</gene>
<dbReference type="GO" id="GO:0010181">
    <property type="term" value="F:FMN binding"/>
    <property type="evidence" value="ECO:0007669"/>
    <property type="project" value="TreeGrafter"/>
</dbReference>
<dbReference type="PANTHER" id="PTHR14359:SF6">
    <property type="entry name" value="PHOSPHOPANTOTHENOYLCYSTEINE DECARBOXYLASE"/>
    <property type="match status" value="1"/>
</dbReference>
<dbReference type="Proteomes" id="UP000563349">
    <property type="component" value="Unassembled WGS sequence"/>
</dbReference>
<evidence type="ECO:0000256" key="1">
    <source>
        <dbReference type="NCBIfam" id="TIGR02113"/>
    </source>
</evidence>
<dbReference type="PANTHER" id="PTHR14359">
    <property type="entry name" value="HOMO-OLIGOMERIC FLAVIN CONTAINING CYS DECARBOXYLASE FAMILY"/>
    <property type="match status" value="1"/>
</dbReference>
<keyword evidence="3" id="KW-0456">Lyase</keyword>
<accession>A0A7Z0RQW9</accession>
<feature type="domain" description="Flavoprotein" evidence="2">
    <location>
        <begin position="3"/>
        <end position="176"/>
    </location>
</feature>
<protein>
    <recommendedName>
        <fullName evidence="1">Phosphopantothenoylcysteine decarboxylase</fullName>
        <ecNumber evidence="1">4.1.1.36</ecNumber>
    </recommendedName>
</protein>
<dbReference type="InterPro" id="IPR003382">
    <property type="entry name" value="Flavoprotein"/>
</dbReference>
<dbReference type="EMBL" id="JACBYG010000056">
    <property type="protein sequence ID" value="NYS49384.1"/>
    <property type="molecule type" value="Genomic_DNA"/>
</dbReference>
<evidence type="ECO:0000259" key="2">
    <source>
        <dbReference type="Pfam" id="PF02441"/>
    </source>
</evidence>
<dbReference type="RefSeq" id="WP_179923968.1">
    <property type="nucleotide sequence ID" value="NZ_CP128228.1"/>
</dbReference>
<dbReference type="AlphaFoldDB" id="A0A7Z0RQW9"/>
<dbReference type="InterPro" id="IPR011847">
    <property type="entry name" value="CoaC_strep"/>
</dbReference>
<dbReference type="GO" id="GO:0015937">
    <property type="term" value="P:coenzyme A biosynthetic process"/>
    <property type="evidence" value="ECO:0007669"/>
    <property type="project" value="UniProtKB-UniRule"/>
</dbReference>
<dbReference type="Gene3D" id="3.40.50.1950">
    <property type="entry name" value="Flavin prenyltransferase-like"/>
    <property type="match status" value="1"/>
</dbReference>
<dbReference type="SUPFAM" id="SSF52507">
    <property type="entry name" value="Homo-oligomeric flavin-containing Cys decarboxylases, HFCD"/>
    <property type="match status" value="1"/>
</dbReference>
<evidence type="ECO:0000313" key="3">
    <source>
        <dbReference type="EMBL" id="NYS49384.1"/>
    </source>
</evidence>
<evidence type="ECO:0000313" key="4">
    <source>
        <dbReference type="Proteomes" id="UP000563349"/>
    </source>
</evidence>
<name>A0A7Z0RQW9_9STRE</name>
<keyword evidence="4" id="KW-1185">Reference proteome</keyword>
<reference evidence="3 4" key="1">
    <citation type="submission" date="2020-07" db="EMBL/GenBank/DDBJ databases">
        <title>MOT database genomes.</title>
        <authorList>
            <person name="Joseph S."/>
            <person name="Aduse-Opoku J."/>
            <person name="Hashim A."/>
            <person name="Wade W."/>
            <person name="Curtis M."/>
        </authorList>
    </citation>
    <scope>NUCLEOTIDE SEQUENCE [LARGE SCALE GENOMIC DNA]</scope>
    <source>
        <strain evidence="3 4">CCW311</strain>
    </source>
</reference>
<sequence length="181" mass="19273">MATITLAVTGSISAYKAADLISQLRKYGHQVHVLMTEAAQAFITPLTLQVLSQNRVHLDTMEEPDPSKVNHIQLAKDSDLFLVAPASANTLAKLANGIADNIVTATALALPVTTPKLLAPAMNTNMYLNPASQNNLARLQELGYQMVEPRASLLACGDYGIGALAEIPTILEAVKEVLDLA</sequence>
<dbReference type="InterPro" id="IPR036551">
    <property type="entry name" value="Flavin_trans-like"/>
</dbReference>
<comment type="caution">
    <text evidence="3">The sequence shown here is derived from an EMBL/GenBank/DDBJ whole genome shotgun (WGS) entry which is preliminary data.</text>
</comment>
<dbReference type="NCBIfam" id="TIGR02113">
    <property type="entry name" value="coaC_strep"/>
    <property type="match status" value="1"/>
</dbReference>
<dbReference type="Pfam" id="PF02441">
    <property type="entry name" value="Flavoprotein"/>
    <property type="match status" value="1"/>
</dbReference>
<dbReference type="GO" id="GO:0004633">
    <property type="term" value="F:phosphopantothenoylcysteine decarboxylase activity"/>
    <property type="evidence" value="ECO:0007669"/>
    <property type="project" value="UniProtKB-UniRule"/>
</dbReference>